<dbReference type="NCBIfam" id="TIGR03156">
    <property type="entry name" value="GTP_HflX"/>
    <property type="match status" value="1"/>
</dbReference>
<dbReference type="HAMAP" id="MF_00900">
    <property type="entry name" value="GTPase_HflX"/>
    <property type="match status" value="1"/>
</dbReference>
<keyword evidence="4" id="KW-0460">Magnesium</keyword>
<name>G8M3B6_ACECE</name>
<reference evidence="8 9" key="2">
    <citation type="journal article" date="2012" name="Stand. Genomic Sci.">
        <title>Complete Genome Sequence of Clostridium clariflavum DSM 19732.</title>
        <authorList>
            <person name="Izquierdo J.A."/>
            <person name="Goodwin L."/>
            <person name="Davenport K.W."/>
            <person name="Teshima H."/>
            <person name="Bruce D."/>
            <person name="Detter C."/>
            <person name="Tapia R."/>
            <person name="Han S."/>
            <person name="Land M."/>
            <person name="Hauser L."/>
            <person name="Jeffries C.D."/>
            <person name="Han J."/>
            <person name="Pitluck S."/>
            <person name="Nolan M."/>
            <person name="Chen A."/>
            <person name="Huntemann M."/>
            <person name="Mavromatis K."/>
            <person name="Mikhailova N."/>
            <person name="Liolios K."/>
            <person name="Woyke T."/>
            <person name="Lynd L.R."/>
        </authorList>
    </citation>
    <scope>NUCLEOTIDE SEQUENCE [LARGE SCALE GENOMIC DNA]</scope>
    <source>
        <strain evidence="9">DSM 19732 / NBRC 101661 / EBR45</strain>
    </source>
</reference>
<evidence type="ECO:0000313" key="9">
    <source>
        <dbReference type="Proteomes" id="UP000005435"/>
    </source>
</evidence>
<evidence type="ECO:0000256" key="3">
    <source>
        <dbReference type="ARBA" id="ARBA00022741"/>
    </source>
</evidence>
<dbReference type="InterPro" id="IPR016496">
    <property type="entry name" value="GTPase_HflX"/>
</dbReference>
<keyword evidence="5 6" id="KW-0342">GTP-binding</keyword>
<dbReference type="eggNOG" id="COG2262">
    <property type="taxonomic scope" value="Bacteria"/>
</dbReference>
<evidence type="ECO:0000256" key="5">
    <source>
        <dbReference type="ARBA" id="ARBA00023134"/>
    </source>
</evidence>
<dbReference type="CDD" id="cd01878">
    <property type="entry name" value="HflX"/>
    <property type="match status" value="1"/>
</dbReference>
<comment type="function">
    <text evidence="6">GTPase that associates with the 50S ribosomal subunit and may have a role during protein synthesis or ribosome biogenesis.</text>
</comment>
<dbReference type="InterPro" id="IPR032305">
    <property type="entry name" value="GTP-bd_M"/>
</dbReference>
<feature type="domain" description="Hflx-type G" evidence="7">
    <location>
        <begin position="385"/>
        <end position="550"/>
    </location>
</feature>
<protein>
    <recommendedName>
        <fullName evidence="6">GTPase HflX</fullName>
    </recommendedName>
    <alternativeName>
        <fullName evidence="6">GTP-binding protein HflX</fullName>
    </alternativeName>
</protein>
<gene>
    <name evidence="6" type="primary">hflX</name>
    <name evidence="8" type="ordered locus">Clocl_4000</name>
</gene>
<dbReference type="HOGENOM" id="CLU_019597_7_1_9"/>
<accession>G8M3B6</accession>
<dbReference type="InterPro" id="IPR025121">
    <property type="entry name" value="GTPase_HflX_N"/>
</dbReference>
<keyword evidence="3 6" id="KW-0547">Nucleotide-binding</keyword>
<evidence type="ECO:0000256" key="4">
    <source>
        <dbReference type="ARBA" id="ARBA00022842"/>
    </source>
</evidence>
<dbReference type="STRING" id="720554.Clocl_4000"/>
<reference evidence="9" key="1">
    <citation type="submission" date="2011-12" db="EMBL/GenBank/DDBJ databases">
        <title>Complete sequence of Clostridium clariflavum DSM 19732.</title>
        <authorList>
            <consortium name="US DOE Joint Genome Institute"/>
            <person name="Lucas S."/>
            <person name="Han J."/>
            <person name="Lapidus A."/>
            <person name="Cheng J.-F."/>
            <person name="Goodwin L."/>
            <person name="Pitluck S."/>
            <person name="Peters L."/>
            <person name="Teshima H."/>
            <person name="Detter J.C."/>
            <person name="Han C."/>
            <person name="Tapia R."/>
            <person name="Land M."/>
            <person name="Hauser L."/>
            <person name="Kyrpides N."/>
            <person name="Ivanova N."/>
            <person name="Pagani I."/>
            <person name="Kitzmiller T."/>
            <person name="Lynd L."/>
            <person name="Izquierdo J."/>
            <person name="Woyke T."/>
        </authorList>
    </citation>
    <scope>NUCLEOTIDE SEQUENCE [LARGE SCALE GENOMIC DNA]</scope>
    <source>
        <strain evidence="9">DSM 19732 / NBRC 101661 / EBR45</strain>
    </source>
</reference>
<comment type="subcellular location">
    <subcellularLocation>
        <location evidence="6">Cytoplasm</location>
    </subcellularLocation>
    <text evidence="6">May associate with membranes.</text>
</comment>
<keyword evidence="9" id="KW-1185">Reference proteome</keyword>
<comment type="subunit">
    <text evidence="6">Monomer. Associates with the 50S ribosomal subunit.</text>
</comment>
<dbReference type="GO" id="GO:0046872">
    <property type="term" value="F:metal ion binding"/>
    <property type="evidence" value="ECO:0007669"/>
    <property type="project" value="UniProtKB-KW"/>
</dbReference>
<evidence type="ECO:0000313" key="8">
    <source>
        <dbReference type="EMBL" id="AEV70436.1"/>
    </source>
</evidence>
<keyword evidence="2" id="KW-0479">Metal-binding</keyword>
<dbReference type="KEGG" id="ccl:Clocl_4000"/>
<dbReference type="EMBL" id="CP003065">
    <property type="protein sequence ID" value="AEV70436.1"/>
    <property type="molecule type" value="Genomic_DNA"/>
</dbReference>
<evidence type="ECO:0000256" key="6">
    <source>
        <dbReference type="HAMAP-Rule" id="MF_00900"/>
    </source>
</evidence>
<proteinExistence type="inferred from homology"/>
<dbReference type="Gene3D" id="3.40.50.300">
    <property type="entry name" value="P-loop containing nucleotide triphosphate hydrolases"/>
    <property type="match status" value="1"/>
</dbReference>
<comment type="similarity">
    <text evidence="6">Belongs to the TRAFAC class OBG-HflX-like GTPase superfamily. HflX GTPase family.</text>
</comment>
<dbReference type="GO" id="GO:0043022">
    <property type="term" value="F:ribosome binding"/>
    <property type="evidence" value="ECO:0007669"/>
    <property type="project" value="TreeGrafter"/>
</dbReference>
<evidence type="ECO:0000256" key="1">
    <source>
        <dbReference type="ARBA" id="ARBA00022490"/>
    </source>
</evidence>
<dbReference type="GO" id="GO:0005737">
    <property type="term" value="C:cytoplasm"/>
    <property type="evidence" value="ECO:0007669"/>
    <property type="project" value="UniProtKB-SubCell"/>
</dbReference>
<dbReference type="InterPro" id="IPR042108">
    <property type="entry name" value="GTPase_HflX_N_sf"/>
</dbReference>
<dbReference type="PANTHER" id="PTHR10229">
    <property type="entry name" value="GTP-BINDING PROTEIN HFLX"/>
    <property type="match status" value="1"/>
</dbReference>
<dbReference type="AlphaFoldDB" id="G8M3B6"/>
<dbReference type="InterPro" id="IPR030394">
    <property type="entry name" value="G_HFLX_dom"/>
</dbReference>
<dbReference type="PRINTS" id="PR00326">
    <property type="entry name" value="GTP1OBG"/>
</dbReference>
<dbReference type="SUPFAM" id="SSF52540">
    <property type="entry name" value="P-loop containing nucleoside triphosphate hydrolases"/>
    <property type="match status" value="1"/>
</dbReference>
<dbReference type="GO" id="GO:0003924">
    <property type="term" value="F:GTPase activity"/>
    <property type="evidence" value="ECO:0007669"/>
    <property type="project" value="UniProtKB-UniRule"/>
</dbReference>
<dbReference type="FunFam" id="3.40.50.11060:FF:000001">
    <property type="entry name" value="GTPase HflX"/>
    <property type="match status" value="1"/>
</dbReference>
<dbReference type="Pfam" id="PF16360">
    <property type="entry name" value="GTP-bdg_M"/>
    <property type="match status" value="1"/>
</dbReference>
<keyword evidence="1 6" id="KW-0963">Cytoplasm</keyword>
<dbReference type="RefSeq" id="WP_014256936.1">
    <property type="nucleotide sequence ID" value="NC_016627.1"/>
</dbReference>
<sequence>MGNIYINGNLDSLKKSVIGELEALLNIQTDGNDFIPPELTEAISNISSRINREISVFLDRKGNIVDISVGDSSTVALPEVKGRRDKSRLSGIRCIHTHPNGVGMVSLVDINSMLNLRLDAMAAVGVSNGNITEIFVAIPVRSERNEFDKYHVYGPYKIHDKKINGLWNVIEETDRAAGTILHENKTDVERTIIVGLETSTGKIINGKSEGERSLDELEELVRTAGGQVVKKVLQKRSERDSAYYIGKGKLEELSLIRQALDADMIVFDDELSGAQLRNIEEVVGIKVIDRTTLILDIFAQRARSREGKLQVELAQLKYRVSRLIGLGNQLSRLGGGIGTRGPGEKKLEVDRRHIRRRISYLEDELSKVEKRRNFMRKTRDKDSLPVIALVGYTNAGKSTLMNALCKSDVFAEDKLFATLDPTARGLKLPNGRDAILVDTVGFIRKLPHELVEAFKSTLEEAVYGDILIHVVDITNEESIEQIEVVNNILNSLGALNKPVVMALNKVDLLTQRQRPPVLNPLGSVVEISAVTLEGIDVLLKAVADALGFEEEEMELLIPYHEGWAISYVHENGKILEKIYDEKGVYIRVSMLKSKSNYIKAFECPCSIK</sequence>
<dbReference type="Pfam" id="PF01926">
    <property type="entry name" value="MMR_HSR1"/>
    <property type="match status" value="1"/>
</dbReference>
<dbReference type="PROSITE" id="PS51705">
    <property type="entry name" value="G_HFLX"/>
    <property type="match status" value="1"/>
</dbReference>
<dbReference type="Gene3D" id="3.40.50.11060">
    <property type="entry name" value="GTPase HflX, N-terminal domain"/>
    <property type="match status" value="1"/>
</dbReference>
<dbReference type="Pfam" id="PF13167">
    <property type="entry name" value="GTP-bdg_N"/>
    <property type="match status" value="1"/>
</dbReference>
<dbReference type="Proteomes" id="UP000005435">
    <property type="component" value="Chromosome"/>
</dbReference>
<dbReference type="InterPro" id="IPR027417">
    <property type="entry name" value="P-loop_NTPase"/>
</dbReference>
<organism evidence="8 9">
    <name type="scientific">Acetivibrio clariflavus (strain DSM 19732 / NBRC 101661 / EBR45)</name>
    <name type="common">Clostridium clariflavum</name>
    <dbReference type="NCBI Taxonomy" id="720554"/>
    <lineage>
        <taxon>Bacteria</taxon>
        <taxon>Bacillati</taxon>
        <taxon>Bacillota</taxon>
        <taxon>Clostridia</taxon>
        <taxon>Eubacteriales</taxon>
        <taxon>Oscillospiraceae</taxon>
        <taxon>Acetivibrio</taxon>
    </lineage>
</organism>
<evidence type="ECO:0000259" key="7">
    <source>
        <dbReference type="PROSITE" id="PS51705"/>
    </source>
</evidence>
<dbReference type="PANTHER" id="PTHR10229:SF0">
    <property type="entry name" value="GTP-BINDING PROTEIN 6-RELATED"/>
    <property type="match status" value="1"/>
</dbReference>
<dbReference type="InterPro" id="IPR006073">
    <property type="entry name" value="GTP-bd"/>
</dbReference>
<dbReference type="GO" id="GO:0005525">
    <property type="term" value="F:GTP binding"/>
    <property type="evidence" value="ECO:0007669"/>
    <property type="project" value="UniProtKB-UniRule"/>
</dbReference>
<dbReference type="Gene3D" id="6.10.250.2860">
    <property type="match status" value="1"/>
</dbReference>
<evidence type="ECO:0000256" key="2">
    <source>
        <dbReference type="ARBA" id="ARBA00022723"/>
    </source>
</evidence>